<evidence type="ECO:0000256" key="1">
    <source>
        <dbReference type="SAM" id="MobiDB-lite"/>
    </source>
</evidence>
<accession>A0A075JBN5</accession>
<evidence type="ECO:0008006" key="4">
    <source>
        <dbReference type="Google" id="ProtNLM"/>
    </source>
</evidence>
<dbReference type="Proteomes" id="UP000027986">
    <property type="component" value="Chromosome"/>
</dbReference>
<proteinExistence type="predicted"/>
<keyword evidence="3" id="KW-1185">Reference proteome</keyword>
<reference evidence="2 3" key="1">
    <citation type="submission" date="2014-07" db="EMBL/GenBank/DDBJ databases">
        <title>Genome Sequencing of Dermacoccus nishinomiyaensis.</title>
        <authorList>
            <person name="Hong K.W."/>
            <person name="Chan K.G."/>
        </authorList>
    </citation>
    <scope>NUCLEOTIDE SEQUENCE [LARGE SCALE GENOMIC DNA]</scope>
    <source>
        <strain evidence="2 3">M25</strain>
    </source>
</reference>
<evidence type="ECO:0000313" key="2">
    <source>
        <dbReference type="EMBL" id="AIF39671.1"/>
    </source>
</evidence>
<evidence type="ECO:0000313" key="3">
    <source>
        <dbReference type="Proteomes" id="UP000027986"/>
    </source>
</evidence>
<dbReference type="KEGG" id="dni:HX89_00130"/>
<organism evidence="2 3">
    <name type="scientific">Dermacoccus nishinomiyaensis</name>
    <dbReference type="NCBI Taxonomy" id="1274"/>
    <lineage>
        <taxon>Bacteria</taxon>
        <taxon>Bacillati</taxon>
        <taxon>Actinomycetota</taxon>
        <taxon>Actinomycetes</taxon>
        <taxon>Micrococcales</taxon>
        <taxon>Dermacoccaceae</taxon>
        <taxon>Dermacoccus</taxon>
    </lineage>
</organism>
<gene>
    <name evidence="2" type="ORF">HX89_00130</name>
</gene>
<dbReference type="HOGENOM" id="CLU_139041_0_0_11"/>
<sequence>MPARLGGTPLRRGKLTSMDSVATPSRSDAHWLLPINPAAHAEHQPDDWRTRSDATAVWAAIGRSQPLERWCLRSGYRTMRAGDVIWAYLAVRQEVCAFGRVRAVVEADGAWFVDVTWDEHATRALNRSPVARGRFGQVPMSTCRARATAVEVLCCAMEDLL</sequence>
<feature type="region of interest" description="Disordered" evidence="1">
    <location>
        <begin position="1"/>
        <end position="21"/>
    </location>
</feature>
<protein>
    <recommendedName>
        <fullName evidence="4">EVE domain-containing protein</fullName>
    </recommendedName>
</protein>
<dbReference type="eggNOG" id="ENOG5032R2D">
    <property type="taxonomic scope" value="Bacteria"/>
</dbReference>
<name>A0A075JBN5_9MICO</name>
<dbReference type="OrthoDB" id="4881407at2"/>
<dbReference type="AlphaFoldDB" id="A0A075JBN5"/>
<dbReference type="EMBL" id="CP008889">
    <property type="protein sequence ID" value="AIF39671.1"/>
    <property type="molecule type" value="Genomic_DNA"/>
</dbReference>